<dbReference type="AlphaFoldDB" id="A0A5A7MZV5"/>
<dbReference type="PANTHER" id="PTHR47234:SF3">
    <property type="entry name" value="SECRETIN_TONB SHORT N-TERMINAL DOMAIN-CONTAINING PROTEIN"/>
    <property type="match status" value="1"/>
</dbReference>
<keyword evidence="1" id="KW-0998">Cell outer membrane</keyword>
<dbReference type="PROSITE" id="PS52016">
    <property type="entry name" value="TONB_DEPENDENT_REC_3"/>
    <property type="match status" value="1"/>
</dbReference>
<dbReference type="RefSeq" id="WP_150002301.1">
    <property type="nucleotide sequence ID" value="NZ_BKCM01000007.1"/>
</dbReference>
<evidence type="ECO:0000256" key="1">
    <source>
        <dbReference type="PROSITE-ProRule" id="PRU01360"/>
    </source>
</evidence>
<evidence type="ECO:0000313" key="5">
    <source>
        <dbReference type="Proteomes" id="UP000325187"/>
    </source>
</evidence>
<dbReference type="InterPro" id="IPR039426">
    <property type="entry name" value="TonB-dep_rcpt-like"/>
</dbReference>
<feature type="signal peptide" evidence="2">
    <location>
        <begin position="1"/>
        <end position="30"/>
    </location>
</feature>
<dbReference type="Gene3D" id="2.170.130.10">
    <property type="entry name" value="TonB-dependent receptor, plug domain"/>
    <property type="match status" value="1"/>
</dbReference>
<evidence type="ECO:0000256" key="2">
    <source>
        <dbReference type="SAM" id="SignalP"/>
    </source>
</evidence>
<comment type="caution">
    <text evidence="4">The sequence shown here is derived from an EMBL/GenBank/DDBJ whole genome shotgun (WGS) entry which is preliminary data.</text>
</comment>
<dbReference type="Proteomes" id="UP000325187">
    <property type="component" value="Unassembled WGS sequence"/>
</dbReference>
<dbReference type="InterPro" id="IPR037066">
    <property type="entry name" value="Plug_dom_sf"/>
</dbReference>
<proteinExistence type="inferred from homology"/>
<dbReference type="PANTHER" id="PTHR47234">
    <property type="match status" value="1"/>
</dbReference>
<name>A0A5A7MZV5_9PROT</name>
<keyword evidence="5" id="KW-1185">Reference proteome</keyword>
<dbReference type="Pfam" id="PF07715">
    <property type="entry name" value="Plug"/>
    <property type="match status" value="1"/>
</dbReference>
<dbReference type="SUPFAM" id="SSF56935">
    <property type="entry name" value="Porins"/>
    <property type="match status" value="1"/>
</dbReference>
<organism evidence="4 5">
    <name type="scientific">Iodidimonas gelatinilytica</name>
    <dbReference type="NCBI Taxonomy" id="1236966"/>
    <lineage>
        <taxon>Bacteria</taxon>
        <taxon>Pseudomonadati</taxon>
        <taxon>Pseudomonadota</taxon>
        <taxon>Alphaproteobacteria</taxon>
        <taxon>Iodidimonadales</taxon>
        <taxon>Iodidimonadaceae</taxon>
        <taxon>Iodidimonas</taxon>
    </lineage>
</organism>
<keyword evidence="1" id="KW-0812">Transmembrane</keyword>
<protein>
    <recommendedName>
        <fullName evidence="3">TonB-dependent receptor plug domain-containing protein</fullName>
    </recommendedName>
</protein>
<evidence type="ECO:0000259" key="3">
    <source>
        <dbReference type="Pfam" id="PF07715"/>
    </source>
</evidence>
<sequence length="204" mass="21648">MIDAKSLLKATSALATSACLLTAWNMSAQAQQQDESVNEVEEIVVTGSYIRRSSQTSQASPISVIGSDDIDQIGATSLAGITQTLTINTGSQNNPDAFTQNFSTGTSNINLRGLGVASTLVLLNGRRQVVSGATTDDGVSFVDTSSLIPMIALERMEILKDGAATLYGSDAVAGVVNFITRDRFEGFEIRAEYQACRMKAAREI</sequence>
<keyword evidence="1" id="KW-0472">Membrane</keyword>
<accession>A0A5A7MZV5</accession>
<feature type="domain" description="TonB-dependent receptor plug" evidence="3">
    <location>
        <begin position="56"/>
        <end position="175"/>
    </location>
</feature>
<gene>
    <name evidence="4" type="ORF">JCM17845_15670</name>
</gene>
<reference evidence="4 5" key="1">
    <citation type="submission" date="2019-09" db="EMBL/GenBank/DDBJ databases">
        <title>NBRP : Genome information of microbial organism related human and environment.</title>
        <authorList>
            <person name="Hattori M."/>
            <person name="Oshima K."/>
            <person name="Inaba H."/>
            <person name="Suda W."/>
            <person name="Sakamoto M."/>
            <person name="Iino T."/>
            <person name="Kitahara M."/>
            <person name="Oshida Y."/>
            <person name="Iida T."/>
            <person name="Kudo T."/>
            <person name="Itoh T."/>
            <person name="Ohkuma M."/>
        </authorList>
    </citation>
    <scope>NUCLEOTIDE SEQUENCE [LARGE SCALE GENOMIC DNA]</scope>
    <source>
        <strain evidence="4 5">Mie-1</strain>
    </source>
</reference>
<feature type="chain" id="PRO_5022687909" description="TonB-dependent receptor plug domain-containing protein" evidence="2">
    <location>
        <begin position="31"/>
        <end position="204"/>
    </location>
</feature>
<comment type="subcellular location">
    <subcellularLocation>
        <location evidence="1">Cell outer membrane</location>
        <topology evidence="1">Multi-pass membrane protein</topology>
    </subcellularLocation>
</comment>
<keyword evidence="1" id="KW-0813">Transport</keyword>
<evidence type="ECO:0000313" key="4">
    <source>
        <dbReference type="EMBL" id="GER00944.1"/>
    </source>
</evidence>
<dbReference type="InterPro" id="IPR012910">
    <property type="entry name" value="Plug_dom"/>
</dbReference>
<keyword evidence="1" id="KW-1134">Transmembrane beta strand</keyword>
<dbReference type="GO" id="GO:0009279">
    <property type="term" value="C:cell outer membrane"/>
    <property type="evidence" value="ECO:0007669"/>
    <property type="project" value="UniProtKB-SubCell"/>
</dbReference>
<keyword evidence="2" id="KW-0732">Signal</keyword>
<comment type="similarity">
    <text evidence="1">Belongs to the TonB-dependent receptor family.</text>
</comment>
<dbReference type="EMBL" id="BKCM01000007">
    <property type="protein sequence ID" value="GER00944.1"/>
    <property type="molecule type" value="Genomic_DNA"/>
</dbReference>